<keyword evidence="2" id="KW-1185">Reference proteome</keyword>
<proteinExistence type="predicted"/>
<accession>A0ABS0LQD7</accession>
<gene>
    <name evidence="1" type="ORF">HZY91_05200</name>
</gene>
<dbReference type="Proteomes" id="UP000721415">
    <property type="component" value="Unassembled WGS sequence"/>
</dbReference>
<dbReference type="RefSeq" id="WP_197115190.1">
    <property type="nucleotide sequence ID" value="NZ_JACBXQ010000002.1"/>
</dbReference>
<name>A0ABS0LQD7_9LACT</name>
<dbReference type="EMBL" id="JACBXQ010000002">
    <property type="protein sequence ID" value="MBG9986288.1"/>
    <property type="molecule type" value="Genomic_DNA"/>
</dbReference>
<evidence type="ECO:0000313" key="1">
    <source>
        <dbReference type="EMBL" id="MBG9986288.1"/>
    </source>
</evidence>
<sequence>MARKSPKKQAKRQKEEAMVQVDAFLIPAPQVEMYQTLREAVASEAIEYWQAKYPIVNRITDDPEEGEAIQVKDQTGQELFRFYLNPFNMSQAQKARDRDQLDKFLIKFEEVID</sequence>
<protein>
    <recommendedName>
        <fullName evidence="3">Terminase small subunit</fullName>
    </recommendedName>
</protein>
<organism evidence="1 2">
    <name type="scientific">Facklamia lactis</name>
    <dbReference type="NCBI Taxonomy" id="2749967"/>
    <lineage>
        <taxon>Bacteria</taxon>
        <taxon>Bacillati</taxon>
        <taxon>Bacillota</taxon>
        <taxon>Bacilli</taxon>
        <taxon>Lactobacillales</taxon>
        <taxon>Aerococcaceae</taxon>
        <taxon>Facklamia</taxon>
    </lineage>
</organism>
<reference evidence="1 2" key="1">
    <citation type="submission" date="2020-07" db="EMBL/GenBank/DDBJ databases">
        <title>Facklamia lactis sp. nov., isolated from raw milk.</title>
        <authorList>
            <person name="Doll E.V."/>
            <person name="Huptas C."/>
            <person name="Staib L."/>
            <person name="Wenning M."/>
            <person name="Scherer S."/>
        </authorList>
    </citation>
    <scope>NUCLEOTIDE SEQUENCE [LARGE SCALE GENOMIC DNA]</scope>
    <source>
        <strain evidence="1 2">DSM 111018</strain>
    </source>
</reference>
<evidence type="ECO:0000313" key="2">
    <source>
        <dbReference type="Proteomes" id="UP000721415"/>
    </source>
</evidence>
<comment type="caution">
    <text evidence="1">The sequence shown here is derived from an EMBL/GenBank/DDBJ whole genome shotgun (WGS) entry which is preliminary data.</text>
</comment>
<evidence type="ECO:0008006" key="3">
    <source>
        <dbReference type="Google" id="ProtNLM"/>
    </source>
</evidence>